<dbReference type="EMBL" id="PYYB01000003">
    <property type="protein sequence ID" value="PTL55560.1"/>
    <property type="molecule type" value="Genomic_DNA"/>
</dbReference>
<organism evidence="1 2">
    <name type="scientific">Paraconexibacter algicola</name>
    <dbReference type="NCBI Taxonomy" id="2133960"/>
    <lineage>
        <taxon>Bacteria</taxon>
        <taxon>Bacillati</taxon>
        <taxon>Actinomycetota</taxon>
        <taxon>Thermoleophilia</taxon>
        <taxon>Solirubrobacterales</taxon>
        <taxon>Paraconexibacteraceae</taxon>
        <taxon>Paraconexibacter</taxon>
    </lineage>
</organism>
<proteinExistence type="predicted"/>
<dbReference type="Proteomes" id="UP000240739">
    <property type="component" value="Unassembled WGS sequence"/>
</dbReference>
<comment type="caution">
    <text evidence="1">The sequence shown here is derived from an EMBL/GenBank/DDBJ whole genome shotgun (WGS) entry which is preliminary data.</text>
</comment>
<evidence type="ECO:0000313" key="2">
    <source>
        <dbReference type="Proteomes" id="UP000240739"/>
    </source>
</evidence>
<protein>
    <submittedName>
        <fullName evidence="1">Uncharacterized protein</fullName>
    </submittedName>
</protein>
<accession>A0A2T4UDH7</accession>
<sequence>MSVLAVGYGALRKGYLHVVGSNGKRLRRVEVPSSPAGSCGRRLVFVSFKGARRGSYRIVLNTSPTSRSAAGGASTTVRVTR</sequence>
<evidence type="ECO:0000313" key="1">
    <source>
        <dbReference type="EMBL" id="PTL55560.1"/>
    </source>
</evidence>
<reference evidence="1 2" key="1">
    <citation type="submission" date="2018-03" db="EMBL/GenBank/DDBJ databases">
        <title>Aquarubrobacter algicola gen. nov., sp. nov., a novel actinobacterium isolated from shallow eutrophic lake during the end of cyanobacterial harmful algal blooms.</title>
        <authorList>
            <person name="Chun S.J."/>
        </authorList>
    </citation>
    <scope>NUCLEOTIDE SEQUENCE [LARGE SCALE GENOMIC DNA]</scope>
    <source>
        <strain evidence="1 2">Seoho-28</strain>
    </source>
</reference>
<keyword evidence="2" id="KW-1185">Reference proteome</keyword>
<gene>
    <name evidence="1" type="ORF">C7Y72_18105</name>
</gene>
<name>A0A2T4UDH7_9ACTN</name>
<dbReference type="AlphaFoldDB" id="A0A2T4UDH7"/>